<evidence type="ECO:0000259" key="2">
    <source>
        <dbReference type="Pfam" id="PF06580"/>
    </source>
</evidence>
<keyword evidence="4" id="KW-1185">Reference proteome</keyword>
<dbReference type="EMBL" id="CP050063">
    <property type="protein sequence ID" value="QIP12668.1"/>
    <property type="molecule type" value="Genomic_DNA"/>
</dbReference>
<dbReference type="Pfam" id="PF06580">
    <property type="entry name" value="His_kinase"/>
    <property type="match status" value="1"/>
</dbReference>
<dbReference type="GO" id="GO:0000155">
    <property type="term" value="F:phosphorelay sensor kinase activity"/>
    <property type="evidence" value="ECO:0007669"/>
    <property type="project" value="InterPro"/>
</dbReference>
<keyword evidence="1" id="KW-0472">Membrane</keyword>
<evidence type="ECO:0000256" key="1">
    <source>
        <dbReference type="SAM" id="Phobius"/>
    </source>
</evidence>
<organism evidence="3 4">
    <name type="scientific">Spirosoma aureum</name>
    <dbReference type="NCBI Taxonomy" id="2692134"/>
    <lineage>
        <taxon>Bacteria</taxon>
        <taxon>Pseudomonadati</taxon>
        <taxon>Bacteroidota</taxon>
        <taxon>Cytophagia</taxon>
        <taxon>Cytophagales</taxon>
        <taxon>Cytophagaceae</taxon>
        <taxon>Spirosoma</taxon>
    </lineage>
</organism>
<dbReference type="PANTHER" id="PTHR34220">
    <property type="entry name" value="SENSOR HISTIDINE KINASE YPDA"/>
    <property type="match status" value="1"/>
</dbReference>
<name>A0A6G9AJN9_9BACT</name>
<reference evidence="3 4" key="1">
    <citation type="submission" date="2020-03" db="EMBL/GenBank/DDBJ databases">
        <authorList>
            <person name="Kim M.K."/>
        </authorList>
    </citation>
    <scope>NUCLEOTIDE SEQUENCE [LARGE SCALE GENOMIC DNA]</scope>
    <source>
        <strain evidence="3 4">BT328</strain>
    </source>
</reference>
<feature type="transmembrane region" description="Helical" evidence="1">
    <location>
        <begin position="12"/>
        <end position="34"/>
    </location>
</feature>
<feature type="domain" description="Signal transduction histidine kinase internal region" evidence="2">
    <location>
        <begin position="162"/>
        <end position="238"/>
    </location>
</feature>
<accession>A0A6G9AJN9</accession>
<dbReference type="AlphaFoldDB" id="A0A6G9AJN9"/>
<feature type="transmembrane region" description="Helical" evidence="1">
    <location>
        <begin position="40"/>
        <end position="59"/>
    </location>
</feature>
<feature type="transmembrane region" description="Helical" evidence="1">
    <location>
        <begin position="121"/>
        <end position="141"/>
    </location>
</feature>
<dbReference type="PANTHER" id="PTHR34220:SF7">
    <property type="entry name" value="SENSOR HISTIDINE KINASE YPDA"/>
    <property type="match status" value="1"/>
</dbReference>
<keyword evidence="1" id="KW-1133">Transmembrane helix</keyword>
<feature type="transmembrane region" description="Helical" evidence="1">
    <location>
        <begin position="80"/>
        <end position="101"/>
    </location>
</feature>
<sequence length="346" mass="39610">MKRFSYTEQDSTLQLVVLPVFVFILNWILLRNVYWQNWQIFGFATLSAGLLSYGNWLANNAISIYINQHFPYSQQTPRRILFMFILTGLQSCLTISVIYGLYKVVASPAFPVYPGWLGWAYTYDLLVVVMVITVYEGVFAFTHWEQTLIETEQLKKANLQSQLDGLKSQINPHFLFNSLNSLSSLIEDDPDQAERFVEEMSSVYRYLLRSNETELATLSQEIQFAQSYFHLLNTRYGDGIQLRLAIDPALADYLLPPLTLQILIENVVKHNIILPQQPLTIRIATTPDGRLEVQNNVQRKNIRVPSNRVGLSNITTKYQLLGQGSVSIQENDQTFSVTLPLLANSE</sequence>
<gene>
    <name evidence="3" type="ORF">G8759_08540</name>
</gene>
<dbReference type="InterPro" id="IPR010559">
    <property type="entry name" value="Sig_transdc_His_kin_internal"/>
</dbReference>
<dbReference type="KEGG" id="spib:G8759_08540"/>
<dbReference type="GO" id="GO:0016020">
    <property type="term" value="C:membrane"/>
    <property type="evidence" value="ECO:0007669"/>
    <property type="project" value="InterPro"/>
</dbReference>
<keyword evidence="3" id="KW-0418">Kinase</keyword>
<evidence type="ECO:0000313" key="4">
    <source>
        <dbReference type="Proteomes" id="UP000501802"/>
    </source>
</evidence>
<dbReference type="InterPro" id="IPR050640">
    <property type="entry name" value="Bact_2-comp_sensor_kinase"/>
</dbReference>
<dbReference type="Proteomes" id="UP000501802">
    <property type="component" value="Chromosome"/>
</dbReference>
<protein>
    <submittedName>
        <fullName evidence="3">Histidine kinase</fullName>
    </submittedName>
</protein>
<dbReference type="RefSeq" id="WP_167206993.1">
    <property type="nucleotide sequence ID" value="NZ_CP050063.1"/>
</dbReference>
<keyword evidence="3" id="KW-0808">Transferase</keyword>
<proteinExistence type="predicted"/>
<evidence type="ECO:0000313" key="3">
    <source>
        <dbReference type="EMBL" id="QIP12668.1"/>
    </source>
</evidence>
<keyword evidence="1" id="KW-0812">Transmembrane</keyword>